<dbReference type="InterPro" id="IPR036052">
    <property type="entry name" value="TrpB-like_PALP_sf"/>
</dbReference>
<comment type="similarity">
    <text evidence="2">Belongs to the ACC deaminase/D-cysteine desulfhydrase family.</text>
</comment>
<protein>
    <submittedName>
        <fullName evidence="7">1-aminocyclopropane-1-carboxylate deaminase</fullName>
    </submittedName>
</protein>
<dbReference type="InterPro" id="IPR027278">
    <property type="entry name" value="ACCD_DCysDesulf"/>
</dbReference>
<dbReference type="Proteomes" id="UP000236893">
    <property type="component" value="Unassembled WGS sequence"/>
</dbReference>
<evidence type="ECO:0000256" key="3">
    <source>
        <dbReference type="ARBA" id="ARBA00022898"/>
    </source>
</evidence>
<sequence>MLPIYSPVEEIQNELFKKKQLKVFIKRDDLIHPFISGNKWRKLKYVIADAHTTNKRHLISFGGPYSNHLLALACAGAMFGFKTSGIVRGDEPRKLNHQLFLCSQFGMNFIFVSRDAYRDKELLYDQYFGTDSDAYFIDEGGAGNLALPGCAELLDELTDHYDHLFLACGTGTTLAGIAMGASHRNLSTQIEGIAVLKGAGFLHTDIQNLIGTEHHYKLHLDYHQGGYAKTNMDYLNWLFKFNKTGLLLDHVYTGKMMYALFDLIKKDYFKPGSNILTIHTGGLTGLLGLNEQSATEQL</sequence>
<accession>A0A2S4ZY44</accession>
<dbReference type="SUPFAM" id="SSF53686">
    <property type="entry name" value="Tryptophan synthase beta subunit-like PLP-dependent enzymes"/>
    <property type="match status" value="1"/>
</dbReference>
<dbReference type="PANTHER" id="PTHR43780:SF2">
    <property type="entry name" value="1-AMINOCYCLOPROPANE-1-CARBOXYLATE DEAMINASE-RELATED"/>
    <property type="match status" value="1"/>
</dbReference>
<dbReference type="PANTHER" id="PTHR43780">
    <property type="entry name" value="1-AMINOCYCLOPROPANE-1-CARBOXYLATE DEAMINASE-RELATED"/>
    <property type="match status" value="1"/>
</dbReference>
<dbReference type="EMBL" id="PQVF01000012">
    <property type="protein sequence ID" value="POY35278.1"/>
    <property type="molecule type" value="Genomic_DNA"/>
</dbReference>
<evidence type="ECO:0000313" key="8">
    <source>
        <dbReference type="Proteomes" id="UP000236893"/>
    </source>
</evidence>
<dbReference type="OrthoDB" id="9801249at2"/>
<dbReference type="Pfam" id="PF00291">
    <property type="entry name" value="PALP"/>
    <property type="match status" value="1"/>
</dbReference>
<evidence type="ECO:0000256" key="5">
    <source>
        <dbReference type="PIRSR" id="PIRSR006278-2"/>
    </source>
</evidence>
<proteinExistence type="inferred from homology"/>
<dbReference type="PIRSF" id="PIRSF006278">
    <property type="entry name" value="ACCD_DCysDesulf"/>
    <property type="match status" value="1"/>
</dbReference>
<dbReference type="Gene3D" id="3.40.50.1100">
    <property type="match status" value="2"/>
</dbReference>
<dbReference type="GO" id="GO:0019148">
    <property type="term" value="F:D-cysteine desulfhydrase activity"/>
    <property type="evidence" value="ECO:0007669"/>
    <property type="project" value="TreeGrafter"/>
</dbReference>
<keyword evidence="3 5" id="KW-0663">Pyridoxal phosphate</keyword>
<evidence type="ECO:0000259" key="6">
    <source>
        <dbReference type="Pfam" id="PF00291"/>
    </source>
</evidence>
<comment type="cofactor">
    <cofactor evidence="1">
        <name>pyridoxal 5'-phosphate</name>
        <dbReference type="ChEBI" id="CHEBI:597326"/>
    </cofactor>
</comment>
<keyword evidence="8" id="KW-1185">Reference proteome</keyword>
<feature type="domain" description="Tryptophan synthase beta chain-like PALP" evidence="6">
    <location>
        <begin position="14"/>
        <end position="281"/>
    </location>
</feature>
<dbReference type="RefSeq" id="WP_103790164.1">
    <property type="nucleotide sequence ID" value="NZ_PQVF01000012.1"/>
</dbReference>
<comment type="caution">
    <text evidence="7">The sequence shown here is derived from an EMBL/GenBank/DDBJ whole genome shotgun (WGS) entry which is preliminary data.</text>
</comment>
<feature type="active site" description="Nucleophile" evidence="4">
    <location>
        <position position="66"/>
    </location>
</feature>
<evidence type="ECO:0000256" key="4">
    <source>
        <dbReference type="PIRSR" id="PIRSR006278-1"/>
    </source>
</evidence>
<name>A0A2S4ZY44_9SPHI</name>
<feature type="modified residue" description="N6-(pyridoxal phosphate)lysine" evidence="5">
    <location>
        <position position="39"/>
    </location>
</feature>
<evidence type="ECO:0000256" key="2">
    <source>
        <dbReference type="ARBA" id="ARBA00008639"/>
    </source>
</evidence>
<evidence type="ECO:0000256" key="1">
    <source>
        <dbReference type="ARBA" id="ARBA00001933"/>
    </source>
</evidence>
<organism evidence="7 8">
    <name type="scientific">Solitalea longa</name>
    <dbReference type="NCBI Taxonomy" id="2079460"/>
    <lineage>
        <taxon>Bacteria</taxon>
        <taxon>Pseudomonadati</taxon>
        <taxon>Bacteroidota</taxon>
        <taxon>Sphingobacteriia</taxon>
        <taxon>Sphingobacteriales</taxon>
        <taxon>Sphingobacteriaceae</taxon>
        <taxon>Solitalea</taxon>
    </lineage>
</organism>
<gene>
    <name evidence="7" type="ORF">C3K47_15965</name>
</gene>
<dbReference type="AlphaFoldDB" id="A0A2S4ZY44"/>
<reference evidence="7 8" key="1">
    <citation type="submission" date="2018-01" db="EMBL/GenBank/DDBJ databases">
        <authorList>
            <person name="Gaut B.S."/>
            <person name="Morton B.R."/>
            <person name="Clegg M.T."/>
            <person name="Duvall M.R."/>
        </authorList>
    </citation>
    <scope>NUCLEOTIDE SEQUENCE [LARGE SCALE GENOMIC DNA]</scope>
    <source>
        <strain evidence="7 8">HR-AV</strain>
    </source>
</reference>
<dbReference type="InterPro" id="IPR001926">
    <property type="entry name" value="TrpB-like_PALP"/>
</dbReference>
<evidence type="ECO:0000313" key="7">
    <source>
        <dbReference type="EMBL" id="POY35278.1"/>
    </source>
</evidence>